<gene>
    <name evidence="1" type="ORF">FSB_LOCUS35225</name>
</gene>
<proteinExistence type="predicted"/>
<accession>A0A2N9H6F2</accession>
<organism evidence="1">
    <name type="scientific">Fagus sylvatica</name>
    <name type="common">Beechnut</name>
    <dbReference type="NCBI Taxonomy" id="28930"/>
    <lineage>
        <taxon>Eukaryota</taxon>
        <taxon>Viridiplantae</taxon>
        <taxon>Streptophyta</taxon>
        <taxon>Embryophyta</taxon>
        <taxon>Tracheophyta</taxon>
        <taxon>Spermatophyta</taxon>
        <taxon>Magnoliopsida</taxon>
        <taxon>eudicotyledons</taxon>
        <taxon>Gunneridae</taxon>
        <taxon>Pentapetalae</taxon>
        <taxon>rosids</taxon>
        <taxon>fabids</taxon>
        <taxon>Fagales</taxon>
        <taxon>Fagaceae</taxon>
        <taxon>Fagus</taxon>
    </lineage>
</organism>
<dbReference type="AlphaFoldDB" id="A0A2N9H6F2"/>
<sequence length="111" mass="11982">MSSQGGSGGSRLCFSQLEKCKASAMIPDLCLDTDDEYDTMDMGPEVASLRITKELQRHYDVEGEDVALRLGVGITTGGLTQLRQGTEFFGGEAFETVPEDGSSIGRRILQC</sequence>
<reference evidence="1" key="1">
    <citation type="submission" date="2018-02" db="EMBL/GenBank/DDBJ databases">
        <authorList>
            <person name="Cohen D.B."/>
            <person name="Kent A.D."/>
        </authorList>
    </citation>
    <scope>NUCLEOTIDE SEQUENCE</scope>
</reference>
<name>A0A2N9H6F2_FAGSY</name>
<dbReference type="EMBL" id="OIVN01002902">
    <property type="protein sequence ID" value="SPD07343.1"/>
    <property type="molecule type" value="Genomic_DNA"/>
</dbReference>
<evidence type="ECO:0000313" key="1">
    <source>
        <dbReference type="EMBL" id="SPD07343.1"/>
    </source>
</evidence>
<protein>
    <submittedName>
        <fullName evidence="1">Uncharacterized protein</fullName>
    </submittedName>
</protein>